<feature type="active site" evidence="8">
    <location>
        <position position="87"/>
    </location>
</feature>
<evidence type="ECO:0000256" key="3">
    <source>
        <dbReference type="ARBA" id="ARBA00022729"/>
    </source>
</evidence>
<keyword evidence="7 9" id="KW-1015">Disulfide bond</keyword>
<dbReference type="PANTHER" id="PTHR47966:SF51">
    <property type="entry name" value="BETA-SITE APP-CLEAVING ENZYME, ISOFORM A-RELATED"/>
    <property type="match status" value="1"/>
</dbReference>
<name>A0A1X2G6H8_9FUNG</name>
<dbReference type="FunFam" id="2.40.70.10:FF:000008">
    <property type="entry name" value="Cathepsin D"/>
    <property type="match status" value="1"/>
</dbReference>
<dbReference type="PROSITE" id="PS51767">
    <property type="entry name" value="PEPTIDASE_A1"/>
    <property type="match status" value="1"/>
</dbReference>
<dbReference type="CDD" id="cd05471">
    <property type="entry name" value="pepsin_like"/>
    <property type="match status" value="1"/>
</dbReference>
<keyword evidence="4 10" id="KW-0064">Aspartyl protease</keyword>
<sequence>MGAKLFCIALLAMISISQQTTTNPSLVRLPVRRLAPSLSHHPMSKRDILGSLTGEVSTAVLNDIELYQLGVQIEVGNPPQKFTLLLDTGSSDTWVPSQKCTAQAGCLSDRKYNSEVSWTFDHSTEIPVNISYGIGYASGHYFQDDMAVGSLTATNQTLIQIDINDGPIADQAYSSNDTIIDGIFGVGFPHGTLMSQIKNTTYEPYPMALWSQNKIQAPVFSLTMDKSSMAANTSDWIGHITFGDIDQTVTTSSPVEYTSAIKRSDGNYSYWAANVFGFQYNNGTNLNYRFNEPTTFLIDTGSNYMYLPPALADDLATTLSQGTAKWDNSSSIYIVDCNLLNDNTTQFSVWFPKDANATDSFPAALPISSIVGHNIDTKQCFFYFTHAPPNIMFTLGNLWIRHFLSVFDFGKHRIGFAPLA</sequence>
<dbReference type="InterPro" id="IPR001461">
    <property type="entry name" value="Aspartic_peptidase_A1"/>
</dbReference>
<evidence type="ECO:0000256" key="2">
    <source>
        <dbReference type="ARBA" id="ARBA00022670"/>
    </source>
</evidence>
<dbReference type="InterPro" id="IPR001969">
    <property type="entry name" value="Aspartic_peptidase_AS"/>
</dbReference>
<dbReference type="PROSITE" id="PS00141">
    <property type="entry name" value="ASP_PROTEASE"/>
    <property type="match status" value="2"/>
</dbReference>
<evidence type="ECO:0000256" key="10">
    <source>
        <dbReference type="RuleBase" id="RU000454"/>
    </source>
</evidence>
<comment type="caution">
    <text evidence="13">The sequence shown here is derived from an EMBL/GenBank/DDBJ whole genome shotgun (WGS) entry which is preliminary data.</text>
</comment>
<dbReference type="SUPFAM" id="SSF50630">
    <property type="entry name" value="Acid proteases"/>
    <property type="match status" value="1"/>
</dbReference>
<feature type="chain" id="PRO_5012868988" evidence="11">
    <location>
        <begin position="23"/>
        <end position="420"/>
    </location>
</feature>
<dbReference type="InterPro" id="IPR033121">
    <property type="entry name" value="PEPTIDASE_A1"/>
</dbReference>
<keyword evidence="2 10" id="KW-0645">Protease</keyword>
<feature type="signal peptide" evidence="11">
    <location>
        <begin position="1"/>
        <end position="22"/>
    </location>
</feature>
<dbReference type="Proteomes" id="UP000242146">
    <property type="component" value="Unassembled WGS sequence"/>
</dbReference>
<evidence type="ECO:0000256" key="4">
    <source>
        <dbReference type="ARBA" id="ARBA00022750"/>
    </source>
</evidence>
<evidence type="ECO:0000313" key="13">
    <source>
        <dbReference type="EMBL" id="ORX46315.1"/>
    </source>
</evidence>
<dbReference type="InterPro" id="IPR034164">
    <property type="entry name" value="Pepsin-like_dom"/>
</dbReference>
<evidence type="ECO:0000256" key="8">
    <source>
        <dbReference type="PIRSR" id="PIRSR601461-1"/>
    </source>
</evidence>
<evidence type="ECO:0000256" key="9">
    <source>
        <dbReference type="PIRSR" id="PIRSR601461-2"/>
    </source>
</evidence>
<comment type="similarity">
    <text evidence="1 10">Belongs to the peptidase A1 family.</text>
</comment>
<evidence type="ECO:0000259" key="12">
    <source>
        <dbReference type="PROSITE" id="PS51767"/>
    </source>
</evidence>
<reference evidence="13 14" key="1">
    <citation type="submission" date="2016-07" db="EMBL/GenBank/DDBJ databases">
        <title>Pervasive Adenine N6-methylation of Active Genes in Fungi.</title>
        <authorList>
            <consortium name="DOE Joint Genome Institute"/>
            <person name="Mondo S.J."/>
            <person name="Dannebaum R.O."/>
            <person name="Kuo R.C."/>
            <person name="Labutti K."/>
            <person name="Haridas S."/>
            <person name="Kuo A."/>
            <person name="Salamov A."/>
            <person name="Ahrendt S.R."/>
            <person name="Lipzen A."/>
            <person name="Sullivan W."/>
            <person name="Andreopoulos W.B."/>
            <person name="Clum A."/>
            <person name="Lindquist E."/>
            <person name="Daum C."/>
            <person name="Ramamoorthy G.K."/>
            <person name="Gryganskyi A."/>
            <person name="Culley D."/>
            <person name="Magnuson J.K."/>
            <person name="James T.Y."/>
            <person name="O'Malley M.A."/>
            <person name="Stajich J.E."/>
            <person name="Spatafora J.W."/>
            <person name="Visel A."/>
            <person name="Grigoriev I.V."/>
        </authorList>
    </citation>
    <scope>NUCLEOTIDE SEQUENCE [LARGE SCALE GENOMIC DNA]</scope>
    <source>
        <strain evidence="13 14">NRRL 3301</strain>
    </source>
</reference>
<evidence type="ECO:0000256" key="11">
    <source>
        <dbReference type="SAM" id="SignalP"/>
    </source>
</evidence>
<dbReference type="InterPro" id="IPR021109">
    <property type="entry name" value="Peptidase_aspartic_dom_sf"/>
</dbReference>
<evidence type="ECO:0000256" key="5">
    <source>
        <dbReference type="ARBA" id="ARBA00022801"/>
    </source>
</evidence>
<dbReference type="STRING" id="101127.A0A1X2G6H8"/>
<protein>
    <submittedName>
        <fullName evidence="13">Acid protease</fullName>
    </submittedName>
</protein>
<evidence type="ECO:0000256" key="1">
    <source>
        <dbReference type="ARBA" id="ARBA00007447"/>
    </source>
</evidence>
<dbReference type="Pfam" id="PF00026">
    <property type="entry name" value="Asp"/>
    <property type="match status" value="1"/>
</dbReference>
<dbReference type="OrthoDB" id="771136at2759"/>
<evidence type="ECO:0000256" key="6">
    <source>
        <dbReference type="ARBA" id="ARBA00023145"/>
    </source>
</evidence>
<accession>A0A1X2G6H8</accession>
<evidence type="ECO:0000256" key="7">
    <source>
        <dbReference type="ARBA" id="ARBA00023157"/>
    </source>
</evidence>
<dbReference type="EMBL" id="MCGT01000038">
    <property type="protein sequence ID" value="ORX46315.1"/>
    <property type="molecule type" value="Genomic_DNA"/>
</dbReference>
<dbReference type="AlphaFoldDB" id="A0A1X2G6H8"/>
<proteinExistence type="inferred from homology"/>
<keyword evidence="14" id="KW-1185">Reference proteome</keyword>
<keyword evidence="6" id="KW-0865">Zymogen</keyword>
<organism evidence="13 14">
    <name type="scientific">Hesseltinella vesiculosa</name>
    <dbReference type="NCBI Taxonomy" id="101127"/>
    <lineage>
        <taxon>Eukaryota</taxon>
        <taxon>Fungi</taxon>
        <taxon>Fungi incertae sedis</taxon>
        <taxon>Mucoromycota</taxon>
        <taxon>Mucoromycotina</taxon>
        <taxon>Mucoromycetes</taxon>
        <taxon>Mucorales</taxon>
        <taxon>Cunninghamellaceae</taxon>
        <taxon>Hesseltinella</taxon>
    </lineage>
</organism>
<dbReference type="GO" id="GO:0006508">
    <property type="term" value="P:proteolysis"/>
    <property type="evidence" value="ECO:0007669"/>
    <property type="project" value="UniProtKB-KW"/>
</dbReference>
<feature type="domain" description="Peptidase A1" evidence="12">
    <location>
        <begin position="69"/>
        <end position="417"/>
    </location>
</feature>
<dbReference type="GO" id="GO:0004190">
    <property type="term" value="F:aspartic-type endopeptidase activity"/>
    <property type="evidence" value="ECO:0007669"/>
    <property type="project" value="UniProtKB-KW"/>
</dbReference>
<feature type="disulfide bond" evidence="9">
    <location>
        <begin position="100"/>
        <end position="106"/>
    </location>
</feature>
<dbReference type="PRINTS" id="PR00792">
    <property type="entry name" value="PEPSIN"/>
</dbReference>
<dbReference type="Gene3D" id="2.40.70.10">
    <property type="entry name" value="Acid Proteases"/>
    <property type="match status" value="2"/>
</dbReference>
<keyword evidence="3 11" id="KW-0732">Signal</keyword>
<evidence type="ECO:0000313" key="14">
    <source>
        <dbReference type="Proteomes" id="UP000242146"/>
    </source>
</evidence>
<gene>
    <name evidence="13" type="ORF">DM01DRAFT_1339631</name>
</gene>
<dbReference type="PANTHER" id="PTHR47966">
    <property type="entry name" value="BETA-SITE APP-CLEAVING ENZYME, ISOFORM A-RELATED"/>
    <property type="match status" value="1"/>
</dbReference>
<keyword evidence="5 10" id="KW-0378">Hydrolase</keyword>
<feature type="active site" evidence="8">
    <location>
        <position position="299"/>
    </location>
</feature>